<accession>A0A653C7B7</accession>
<proteinExistence type="predicted"/>
<dbReference type="Proteomes" id="UP000410492">
    <property type="component" value="Unassembled WGS sequence"/>
</dbReference>
<dbReference type="AlphaFoldDB" id="A0A653C7B7"/>
<gene>
    <name evidence="2" type="ORF">CALMAC_LOCUS6816</name>
</gene>
<evidence type="ECO:0000313" key="2">
    <source>
        <dbReference type="EMBL" id="VEN43791.1"/>
    </source>
</evidence>
<dbReference type="OrthoDB" id="8195099at2759"/>
<keyword evidence="1" id="KW-1133">Transmembrane helix</keyword>
<name>A0A653C7B7_CALMS</name>
<feature type="transmembrane region" description="Helical" evidence="1">
    <location>
        <begin position="32"/>
        <end position="50"/>
    </location>
</feature>
<feature type="non-terminal residue" evidence="2">
    <location>
        <position position="60"/>
    </location>
</feature>
<dbReference type="EMBL" id="CAACVG010007132">
    <property type="protein sequence ID" value="VEN43791.1"/>
    <property type="molecule type" value="Genomic_DNA"/>
</dbReference>
<evidence type="ECO:0000256" key="1">
    <source>
        <dbReference type="SAM" id="Phobius"/>
    </source>
</evidence>
<organism evidence="2 3">
    <name type="scientific">Callosobruchus maculatus</name>
    <name type="common">Southern cowpea weevil</name>
    <name type="synonym">Pulse bruchid</name>
    <dbReference type="NCBI Taxonomy" id="64391"/>
    <lineage>
        <taxon>Eukaryota</taxon>
        <taxon>Metazoa</taxon>
        <taxon>Ecdysozoa</taxon>
        <taxon>Arthropoda</taxon>
        <taxon>Hexapoda</taxon>
        <taxon>Insecta</taxon>
        <taxon>Pterygota</taxon>
        <taxon>Neoptera</taxon>
        <taxon>Endopterygota</taxon>
        <taxon>Coleoptera</taxon>
        <taxon>Polyphaga</taxon>
        <taxon>Cucujiformia</taxon>
        <taxon>Chrysomeloidea</taxon>
        <taxon>Chrysomelidae</taxon>
        <taxon>Bruchinae</taxon>
        <taxon>Bruchini</taxon>
        <taxon>Callosobruchus</taxon>
    </lineage>
</organism>
<reference evidence="2 3" key="1">
    <citation type="submission" date="2019-01" db="EMBL/GenBank/DDBJ databases">
        <authorList>
            <person name="Sayadi A."/>
        </authorList>
    </citation>
    <scope>NUCLEOTIDE SEQUENCE [LARGE SCALE GENOMIC DNA]</scope>
</reference>
<sequence>MLLEDYESAVIVMSDEAYFHLSGEINKQNFRYWSPGVFFFTIIPVVLRLLTHLRMVLRLG</sequence>
<evidence type="ECO:0000313" key="3">
    <source>
        <dbReference type="Proteomes" id="UP000410492"/>
    </source>
</evidence>
<protein>
    <submittedName>
        <fullName evidence="2">Uncharacterized protein</fullName>
    </submittedName>
</protein>
<keyword evidence="1" id="KW-0812">Transmembrane</keyword>
<keyword evidence="3" id="KW-1185">Reference proteome</keyword>
<keyword evidence="1" id="KW-0472">Membrane</keyword>